<evidence type="ECO:0000259" key="10">
    <source>
        <dbReference type="Pfam" id="PF23598"/>
    </source>
</evidence>
<evidence type="ECO:0000259" key="8">
    <source>
        <dbReference type="Pfam" id="PF00931"/>
    </source>
</evidence>
<dbReference type="InterPro" id="IPR002182">
    <property type="entry name" value="NB-ARC"/>
</dbReference>
<keyword evidence="12" id="KW-1185">Reference proteome</keyword>
<organism evidence="11 12">
    <name type="scientific">Miscanthus lutarioriparius</name>
    <dbReference type="NCBI Taxonomy" id="422564"/>
    <lineage>
        <taxon>Eukaryota</taxon>
        <taxon>Viridiplantae</taxon>
        <taxon>Streptophyta</taxon>
        <taxon>Embryophyta</taxon>
        <taxon>Tracheophyta</taxon>
        <taxon>Spermatophyta</taxon>
        <taxon>Magnoliopsida</taxon>
        <taxon>Liliopsida</taxon>
        <taxon>Poales</taxon>
        <taxon>Poaceae</taxon>
        <taxon>PACMAD clade</taxon>
        <taxon>Panicoideae</taxon>
        <taxon>Andropogonodae</taxon>
        <taxon>Andropogoneae</taxon>
        <taxon>Saccharinae</taxon>
        <taxon>Miscanthus</taxon>
    </lineage>
</organism>
<feature type="domain" description="Disease resistance N-terminal" evidence="9">
    <location>
        <begin position="9"/>
        <end position="94"/>
    </location>
</feature>
<feature type="region of interest" description="Disordered" evidence="7">
    <location>
        <begin position="888"/>
        <end position="921"/>
    </location>
</feature>
<dbReference type="Proteomes" id="UP000604825">
    <property type="component" value="Unassembled WGS sequence"/>
</dbReference>
<proteinExistence type="inferred from homology"/>
<evidence type="ECO:0000256" key="3">
    <source>
        <dbReference type="ARBA" id="ARBA00022737"/>
    </source>
</evidence>
<dbReference type="EMBL" id="CAJGYO010000007">
    <property type="protein sequence ID" value="CAD6247415.1"/>
    <property type="molecule type" value="Genomic_DNA"/>
</dbReference>
<dbReference type="SUPFAM" id="SSF52540">
    <property type="entry name" value="P-loop containing nucleoside triphosphate hydrolases"/>
    <property type="match status" value="1"/>
</dbReference>
<dbReference type="SUPFAM" id="SSF52058">
    <property type="entry name" value="L domain-like"/>
    <property type="match status" value="1"/>
</dbReference>
<keyword evidence="6" id="KW-0175">Coiled coil</keyword>
<dbReference type="Gene3D" id="3.40.50.300">
    <property type="entry name" value="P-loop containing nucleotide triphosphate hydrolases"/>
    <property type="match status" value="1"/>
</dbReference>
<comment type="similarity">
    <text evidence="1">Belongs to the disease resistance NB-LRR family.</text>
</comment>
<dbReference type="InterPro" id="IPR042197">
    <property type="entry name" value="Apaf_helical"/>
</dbReference>
<dbReference type="InterPro" id="IPR041118">
    <property type="entry name" value="Rx_N"/>
</dbReference>
<dbReference type="PRINTS" id="PR00364">
    <property type="entry name" value="DISEASERSIST"/>
</dbReference>
<dbReference type="AlphaFoldDB" id="A0A811PVL1"/>
<dbReference type="InterPro" id="IPR027417">
    <property type="entry name" value="P-loop_NTPase"/>
</dbReference>
<evidence type="ECO:0000259" key="9">
    <source>
        <dbReference type="Pfam" id="PF18052"/>
    </source>
</evidence>
<dbReference type="PANTHER" id="PTHR23155:SF1233">
    <property type="entry name" value="DISEASE RESISTANCE PROTEIN RGA4"/>
    <property type="match status" value="1"/>
</dbReference>
<dbReference type="InterPro" id="IPR055414">
    <property type="entry name" value="LRR_R13L4/SHOC2-like"/>
</dbReference>
<name>A0A811PVL1_9POAL</name>
<dbReference type="Pfam" id="PF18052">
    <property type="entry name" value="Rx_N"/>
    <property type="match status" value="1"/>
</dbReference>
<feature type="compositionally biased region" description="Polar residues" evidence="7">
    <location>
        <begin position="898"/>
        <end position="915"/>
    </location>
</feature>
<dbReference type="InterPro" id="IPR038005">
    <property type="entry name" value="RX-like_CC"/>
</dbReference>
<dbReference type="Pfam" id="PF23598">
    <property type="entry name" value="LRR_14"/>
    <property type="match status" value="1"/>
</dbReference>
<accession>A0A811PVL1</accession>
<dbReference type="OrthoDB" id="6161812at2759"/>
<dbReference type="InterPro" id="IPR032675">
    <property type="entry name" value="LRR_dom_sf"/>
</dbReference>
<feature type="domain" description="Disease resistance R13L4/SHOC-2-like LRR" evidence="10">
    <location>
        <begin position="530"/>
        <end position="868"/>
    </location>
</feature>
<protein>
    <submittedName>
        <fullName evidence="11">Uncharacterized protein</fullName>
    </submittedName>
</protein>
<keyword evidence="3" id="KW-0677">Repeat</keyword>
<keyword evidence="4" id="KW-0547">Nucleotide-binding</keyword>
<evidence type="ECO:0000313" key="12">
    <source>
        <dbReference type="Proteomes" id="UP000604825"/>
    </source>
</evidence>
<dbReference type="PANTHER" id="PTHR23155">
    <property type="entry name" value="DISEASE RESISTANCE PROTEIN RP"/>
    <property type="match status" value="1"/>
</dbReference>
<dbReference type="InterPro" id="IPR044974">
    <property type="entry name" value="Disease_R_plants"/>
</dbReference>
<evidence type="ECO:0000256" key="7">
    <source>
        <dbReference type="SAM" id="MobiDB-lite"/>
    </source>
</evidence>
<dbReference type="Gene3D" id="3.80.10.10">
    <property type="entry name" value="Ribonuclease Inhibitor"/>
    <property type="match status" value="2"/>
</dbReference>
<reference evidence="11" key="1">
    <citation type="submission" date="2020-10" db="EMBL/GenBank/DDBJ databases">
        <authorList>
            <person name="Han B."/>
            <person name="Lu T."/>
            <person name="Zhao Q."/>
            <person name="Huang X."/>
            <person name="Zhao Y."/>
        </authorList>
    </citation>
    <scope>NUCLEOTIDE SEQUENCE</scope>
</reference>
<keyword evidence="5" id="KW-0611">Plant defense</keyword>
<dbReference type="Pfam" id="PF00931">
    <property type="entry name" value="NB-ARC"/>
    <property type="match status" value="1"/>
</dbReference>
<dbReference type="GO" id="GO:0043531">
    <property type="term" value="F:ADP binding"/>
    <property type="evidence" value="ECO:0007669"/>
    <property type="project" value="InterPro"/>
</dbReference>
<feature type="domain" description="NB-ARC" evidence="8">
    <location>
        <begin position="168"/>
        <end position="332"/>
    </location>
</feature>
<dbReference type="GO" id="GO:0098542">
    <property type="term" value="P:defense response to other organism"/>
    <property type="evidence" value="ECO:0007669"/>
    <property type="project" value="TreeGrafter"/>
</dbReference>
<evidence type="ECO:0000256" key="1">
    <source>
        <dbReference type="ARBA" id="ARBA00008894"/>
    </source>
</evidence>
<gene>
    <name evidence="11" type="ORF">NCGR_LOCUS31611</name>
</gene>
<sequence length="921" mass="104147">MEAALVSGFIKIIVPRLFSLSSEKYKLHKSVKGNVEFLQHELEMIARTIDDQISRGEHLSSARTQWIQELRQLAYEIEDCIDRYVYRLTYKQQASSIRRATMVLASLQFADEIRKLRDKVKEPYERIRRYTSDSQWSTPVEPPAPAYDPHTKKADLVGIDVPQEELLELLEDDEVEWRRKVISIVGFNGVGKTVLAEQVYENDAANQFSPKAWIDAQEKDAKDVLLSLHSSLGLHNEPQGTSNVKLLSSKLEGYLQDKRYLIVIDDMRTELWSTIGSAFPDNKGLSCRIIVTTPIQSIAYACSSEDLYIYKMRGLDKKHSAQLFKRKGTKVELEQTQILKKCDGLPLALVSIAQFMSKKCVPNGTSCKDVCNRLGYYLEMDKDTLARMQGVLAKNYASLHGHELKACLLYLGLFPSEHPIRKKRLLRRWLAEGLVETQDLAVMNFQEFIDRNITRPIDVSYNEKVKACRTCGIMLEWIRLKSVSQDFITLCCDGIVKLLCDQGAQPKCVRRLCLHRGGTAHVSFGNVSLVRSLTIFNEADETLVDFGNCQLLRVLDLEECNNLSEEKLRGICNLLLLKYLSLGGTITKLPREIANLEFLQTLDIRRTNVRTLPIDVMSLPFLVHLLGKFRLTGKSNLQTLAGFIVGESEGFLQLLSHMNNLRKIKAWCESISGSNGTVHLVEPVQKYIQDNDEEEQTNQDDRSMSLHFKVSSLDFHSLKGPCYLSSLKLHGMLGTALPPFVSLLRGLRELCLSTSTLTADILATVSKLCYLQYLKLIADQIEEFFIEAGAFPKLLRLCLVLQHPTNNILVINEGALSKLVALQLLFEGLNGPSGINIAHLKSLKEVTLHPDQTIKLDQWQQAARDHPNRLNVELMGTIDPMDIDAAENSPLQDEKSTPENVTQRPLQDHSSSSTRLKVMMT</sequence>
<evidence type="ECO:0000313" key="11">
    <source>
        <dbReference type="EMBL" id="CAD6247415.1"/>
    </source>
</evidence>
<evidence type="ECO:0000256" key="2">
    <source>
        <dbReference type="ARBA" id="ARBA00022614"/>
    </source>
</evidence>
<dbReference type="Gene3D" id="1.20.5.4130">
    <property type="match status" value="1"/>
</dbReference>
<dbReference type="Gene3D" id="1.10.8.430">
    <property type="entry name" value="Helical domain of apoptotic protease-activating factors"/>
    <property type="match status" value="1"/>
</dbReference>
<evidence type="ECO:0000256" key="6">
    <source>
        <dbReference type="ARBA" id="ARBA00023054"/>
    </source>
</evidence>
<evidence type="ECO:0000256" key="4">
    <source>
        <dbReference type="ARBA" id="ARBA00022741"/>
    </source>
</evidence>
<dbReference type="CDD" id="cd14798">
    <property type="entry name" value="RX-CC_like"/>
    <property type="match status" value="1"/>
</dbReference>
<evidence type="ECO:0000256" key="5">
    <source>
        <dbReference type="ARBA" id="ARBA00022821"/>
    </source>
</evidence>
<keyword evidence="2" id="KW-0433">Leucine-rich repeat</keyword>
<comment type="caution">
    <text evidence="11">The sequence shown here is derived from an EMBL/GenBank/DDBJ whole genome shotgun (WGS) entry which is preliminary data.</text>
</comment>